<dbReference type="EMBL" id="PELP01000102">
    <property type="protein sequence ID" value="RTH05750.1"/>
    <property type="molecule type" value="Genomic_DNA"/>
</dbReference>
<keyword evidence="2" id="KW-0813">Transport</keyword>
<evidence type="ECO:0000256" key="8">
    <source>
        <dbReference type="SAM" id="Phobius"/>
    </source>
</evidence>
<feature type="domain" description="ABC transmembrane type-1" evidence="9">
    <location>
        <begin position="32"/>
        <end position="222"/>
    </location>
</feature>
<dbReference type="Proteomes" id="UP000286734">
    <property type="component" value="Unassembled WGS sequence"/>
</dbReference>
<gene>
    <name evidence="10" type="ORF">CSW47_04525</name>
</gene>
<dbReference type="AlphaFoldDB" id="A0A430REA7"/>
<evidence type="ECO:0000256" key="7">
    <source>
        <dbReference type="ARBA" id="ARBA00023136"/>
    </source>
</evidence>
<keyword evidence="4" id="KW-0997">Cell inner membrane</keyword>
<keyword evidence="5 8" id="KW-0812">Transmembrane</keyword>
<accession>A0A430REA7</accession>
<feature type="transmembrane region" description="Helical" evidence="8">
    <location>
        <begin position="99"/>
        <end position="118"/>
    </location>
</feature>
<dbReference type="PROSITE" id="PS50928">
    <property type="entry name" value="ABC_TM1"/>
    <property type="match status" value="1"/>
</dbReference>
<comment type="caution">
    <text evidence="10">The sequence shown here is derived from an EMBL/GenBank/DDBJ whole genome shotgun (WGS) entry which is preliminary data.</text>
</comment>
<feature type="transmembrane region" description="Helical" evidence="8">
    <location>
        <begin position="69"/>
        <end position="87"/>
    </location>
</feature>
<proteinExistence type="predicted"/>
<feature type="transmembrane region" description="Helical" evidence="8">
    <location>
        <begin position="293"/>
        <end position="311"/>
    </location>
</feature>
<keyword evidence="7 8" id="KW-0472">Membrane</keyword>
<reference evidence="10 11" key="1">
    <citation type="journal article" date="2019" name="Extremophiles">
        <title>Biogeography of thermophiles and predominance of Thermus scotoductus in domestic water heaters.</title>
        <authorList>
            <person name="Wilpiszeski R.L."/>
            <person name="Zhang Z."/>
            <person name="House C.H."/>
        </authorList>
    </citation>
    <scope>NUCLEOTIDE SEQUENCE [LARGE SCALE GENOMIC DNA]</scope>
    <source>
        <strain evidence="10 11">34_S34</strain>
    </source>
</reference>
<dbReference type="Gene3D" id="1.10.3720.10">
    <property type="entry name" value="MetI-like"/>
    <property type="match status" value="1"/>
</dbReference>
<evidence type="ECO:0000256" key="1">
    <source>
        <dbReference type="ARBA" id="ARBA00004429"/>
    </source>
</evidence>
<sequence>MALAGVLALPLLALLSRALGHLAEAGEAWDVALNSLALSALGTLLTLGLGLALGWAALLGGVGRSLEGVLLLGYFIPPFVTGMGVLFSMELLGLRLPGALAILLAWTLHYTPLAYVLLKPALGNLLPSLRVARVHGVLGGKRVRVLFPPLLPALLAVGGALYLALLGNFGVPAVLGLPDRVYVLPTLAYARLLSPVAQDPLGEAAALGLWLALLALPAVLLARSALLEAREPLLPPPKPLYRLLFALYALTALALVLLGLLREALQNPYTGRWDPAFTQALGLPLVQKGLRNSLLLALGATGLLLLLALALRPFPRLLKGIRGVLDIHYLLPGTLLGVSLILLLAPTPLYGT</sequence>
<evidence type="ECO:0000259" key="9">
    <source>
        <dbReference type="PROSITE" id="PS50928"/>
    </source>
</evidence>
<evidence type="ECO:0000256" key="3">
    <source>
        <dbReference type="ARBA" id="ARBA00022475"/>
    </source>
</evidence>
<feature type="transmembrane region" description="Helical" evidence="8">
    <location>
        <begin position="204"/>
        <end position="222"/>
    </location>
</feature>
<evidence type="ECO:0000256" key="2">
    <source>
        <dbReference type="ARBA" id="ARBA00022448"/>
    </source>
</evidence>
<evidence type="ECO:0000256" key="6">
    <source>
        <dbReference type="ARBA" id="ARBA00022989"/>
    </source>
</evidence>
<evidence type="ECO:0000256" key="5">
    <source>
        <dbReference type="ARBA" id="ARBA00022692"/>
    </source>
</evidence>
<evidence type="ECO:0000313" key="11">
    <source>
        <dbReference type="Proteomes" id="UP000286734"/>
    </source>
</evidence>
<feature type="non-terminal residue" evidence="10">
    <location>
        <position position="352"/>
    </location>
</feature>
<keyword evidence="6 8" id="KW-1133">Transmembrane helix</keyword>
<evidence type="ECO:0000256" key="4">
    <source>
        <dbReference type="ARBA" id="ARBA00022519"/>
    </source>
</evidence>
<name>A0A430REA7_THESC</name>
<comment type="subcellular location">
    <subcellularLocation>
        <location evidence="1">Cell inner membrane</location>
        <topology evidence="1">Multi-pass membrane protein</topology>
    </subcellularLocation>
</comment>
<feature type="transmembrane region" description="Helical" evidence="8">
    <location>
        <begin position="323"/>
        <end position="345"/>
    </location>
</feature>
<protein>
    <submittedName>
        <fullName evidence="10">ABC transporter permease</fullName>
    </submittedName>
</protein>
<dbReference type="RefSeq" id="WP_172959874.1">
    <property type="nucleotide sequence ID" value="NZ_PELP01000102.1"/>
</dbReference>
<feature type="transmembrane region" description="Helical" evidence="8">
    <location>
        <begin position="243"/>
        <end position="261"/>
    </location>
</feature>
<dbReference type="GO" id="GO:0055085">
    <property type="term" value="P:transmembrane transport"/>
    <property type="evidence" value="ECO:0007669"/>
    <property type="project" value="InterPro"/>
</dbReference>
<dbReference type="InterPro" id="IPR035906">
    <property type="entry name" value="MetI-like_sf"/>
</dbReference>
<feature type="transmembrane region" description="Helical" evidence="8">
    <location>
        <begin position="36"/>
        <end position="57"/>
    </location>
</feature>
<keyword evidence="3" id="KW-1003">Cell membrane</keyword>
<dbReference type="PANTHER" id="PTHR43357:SF4">
    <property type="entry name" value="INNER MEMBRANE ABC TRANSPORTER PERMEASE PROTEIN YDCV"/>
    <property type="match status" value="1"/>
</dbReference>
<organism evidence="10 11">
    <name type="scientific">Thermus scotoductus</name>
    <dbReference type="NCBI Taxonomy" id="37636"/>
    <lineage>
        <taxon>Bacteria</taxon>
        <taxon>Thermotogati</taxon>
        <taxon>Deinococcota</taxon>
        <taxon>Deinococci</taxon>
        <taxon>Thermales</taxon>
        <taxon>Thermaceae</taxon>
        <taxon>Thermus</taxon>
    </lineage>
</organism>
<dbReference type="SUPFAM" id="SSF161098">
    <property type="entry name" value="MetI-like"/>
    <property type="match status" value="2"/>
</dbReference>
<dbReference type="GO" id="GO:0005886">
    <property type="term" value="C:plasma membrane"/>
    <property type="evidence" value="ECO:0007669"/>
    <property type="project" value="UniProtKB-SubCell"/>
</dbReference>
<evidence type="ECO:0000313" key="10">
    <source>
        <dbReference type="EMBL" id="RTH05750.1"/>
    </source>
</evidence>
<dbReference type="PANTHER" id="PTHR43357">
    <property type="entry name" value="INNER MEMBRANE ABC TRANSPORTER PERMEASE PROTEIN YDCV"/>
    <property type="match status" value="1"/>
</dbReference>
<feature type="transmembrane region" description="Helical" evidence="8">
    <location>
        <begin position="150"/>
        <end position="175"/>
    </location>
</feature>
<dbReference type="InterPro" id="IPR000515">
    <property type="entry name" value="MetI-like"/>
</dbReference>